<dbReference type="NCBIfam" id="TIGR02739">
    <property type="entry name" value="TraF"/>
    <property type="match status" value="1"/>
</dbReference>
<sequence>MMRTSLFIVCLVFMQLVAAQKPPGFLWYNLPKQETPQKKALKGRRFSQLSYQQQDAVLAYYTREAWHKAMNKLSVENMRNYIALQDFWSQRATKTSRLFEKTMLYYPEFHYESSHPSNNIGVKISDELRLKKESLVLKTLAKTHGLLYFYRGANPYDKKENLIIDDFSKRHGLRLLPIAVDGVKDDLFPQTRMDKGQAKQLNIRFFPALILVNPSTQRTHPVSYGLVTQDMLARQFVLVATDFAKGDL</sequence>
<evidence type="ECO:0000313" key="2">
    <source>
        <dbReference type="EMBL" id="KTC84392.1"/>
    </source>
</evidence>
<dbReference type="InterPro" id="IPR014110">
    <property type="entry name" value="TraF"/>
</dbReference>
<organism evidence="2 3">
    <name type="scientific">Legionella drozanskii LLAP-1</name>
    <dbReference type="NCBI Taxonomy" id="1212489"/>
    <lineage>
        <taxon>Bacteria</taxon>
        <taxon>Pseudomonadati</taxon>
        <taxon>Pseudomonadota</taxon>
        <taxon>Gammaproteobacteria</taxon>
        <taxon>Legionellales</taxon>
        <taxon>Legionellaceae</taxon>
        <taxon>Legionella</taxon>
    </lineage>
</organism>
<keyword evidence="1" id="KW-0732">Signal</keyword>
<proteinExistence type="predicted"/>
<dbReference type="EMBL" id="LNXY01000032">
    <property type="protein sequence ID" value="KTC84392.1"/>
    <property type="molecule type" value="Genomic_DNA"/>
</dbReference>
<evidence type="ECO:0000256" key="1">
    <source>
        <dbReference type="SAM" id="SignalP"/>
    </source>
</evidence>
<feature type="chain" id="PRO_5006912116" evidence="1">
    <location>
        <begin position="19"/>
        <end position="248"/>
    </location>
</feature>
<protein>
    <submittedName>
        <fullName evidence="2">Conjugative transfer protein TraF</fullName>
    </submittedName>
</protein>
<dbReference type="InterPro" id="IPR039555">
    <property type="entry name" value="TraF/TrbB"/>
</dbReference>
<gene>
    <name evidence="2" type="ORF">Ldro_2995</name>
</gene>
<dbReference type="RefSeq" id="WP_058497266.1">
    <property type="nucleotide sequence ID" value="NZ_LNXY01000032.1"/>
</dbReference>
<dbReference type="Pfam" id="PF13728">
    <property type="entry name" value="TraF"/>
    <property type="match status" value="1"/>
</dbReference>
<accession>A0A0W0SM10</accession>
<evidence type="ECO:0000313" key="3">
    <source>
        <dbReference type="Proteomes" id="UP000054736"/>
    </source>
</evidence>
<reference evidence="2 3" key="1">
    <citation type="submission" date="2015-11" db="EMBL/GenBank/DDBJ databases">
        <title>Genomic analysis of 38 Legionella species identifies large and diverse effector repertoires.</title>
        <authorList>
            <person name="Burstein D."/>
            <person name="Amaro F."/>
            <person name="Zusman T."/>
            <person name="Lifshitz Z."/>
            <person name="Cohen O."/>
            <person name="Gilbert J.A."/>
            <person name="Pupko T."/>
            <person name="Shuman H.A."/>
            <person name="Segal G."/>
        </authorList>
    </citation>
    <scope>NUCLEOTIDE SEQUENCE [LARGE SCALE GENOMIC DNA]</scope>
    <source>
        <strain evidence="2 3">ATCC 700990</strain>
    </source>
</reference>
<dbReference type="PATRIC" id="fig|1212489.4.peg.3166"/>
<dbReference type="AlphaFoldDB" id="A0A0W0SM10"/>
<feature type="signal peptide" evidence="1">
    <location>
        <begin position="1"/>
        <end position="18"/>
    </location>
</feature>
<comment type="caution">
    <text evidence="2">The sequence shown here is derived from an EMBL/GenBank/DDBJ whole genome shotgun (WGS) entry which is preliminary data.</text>
</comment>
<name>A0A0W0SM10_9GAMM</name>
<dbReference type="Proteomes" id="UP000054736">
    <property type="component" value="Unassembled WGS sequence"/>
</dbReference>
<dbReference type="STRING" id="1212489.Ldro_2995"/>
<keyword evidence="3" id="KW-1185">Reference proteome</keyword>